<keyword evidence="1" id="KW-1133">Transmembrane helix</keyword>
<reference evidence="2 3" key="1">
    <citation type="submission" date="2020-07" db="EMBL/GenBank/DDBJ databases">
        <title>Complete genome and description of Corynebacterium incognita strain Marseille-Q3630 sp. nov.</title>
        <authorList>
            <person name="Boxberger M."/>
        </authorList>
    </citation>
    <scope>NUCLEOTIDE SEQUENCE [LARGE SCALE GENOMIC DNA]</scope>
    <source>
        <strain evidence="2 3">Marseille-Q3630</strain>
    </source>
</reference>
<dbReference type="AlphaFoldDB" id="A0A7G7CSL8"/>
<dbReference type="EMBL" id="CP059404">
    <property type="protein sequence ID" value="QNE90584.1"/>
    <property type="molecule type" value="Genomic_DNA"/>
</dbReference>
<organism evidence="2 3">
    <name type="scientific">Corynebacterium incognita</name>
    <dbReference type="NCBI Taxonomy" id="2754725"/>
    <lineage>
        <taxon>Bacteria</taxon>
        <taxon>Bacillati</taxon>
        <taxon>Actinomycetota</taxon>
        <taxon>Actinomycetes</taxon>
        <taxon>Mycobacteriales</taxon>
        <taxon>Corynebacteriaceae</taxon>
        <taxon>Corynebacterium</taxon>
    </lineage>
</organism>
<protein>
    <submittedName>
        <fullName evidence="2">Uncharacterized protein</fullName>
    </submittedName>
</protein>
<keyword evidence="3" id="KW-1185">Reference proteome</keyword>
<gene>
    <name evidence="2" type="ORF">H0194_08380</name>
</gene>
<accession>A0A7G7CSL8</accession>
<keyword evidence="1" id="KW-0472">Membrane</keyword>
<dbReference type="Proteomes" id="UP000515743">
    <property type="component" value="Chromosome"/>
</dbReference>
<name>A0A7G7CSL8_9CORY</name>
<sequence>MQAPQTIVIAAIIAIIQSLCAIGFGFFLVFQDITKGQAPDVLSDASSSQWVGTGTAVFIAVVFGFIIAASIALLKGARWGRGGIVLVQFILAASSFQMMSGGAIALGVAVLASALMVLYLLLIAPASVQWLRSTF</sequence>
<feature type="transmembrane region" description="Helical" evidence="1">
    <location>
        <begin position="104"/>
        <end position="124"/>
    </location>
</feature>
<feature type="transmembrane region" description="Helical" evidence="1">
    <location>
        <begin position="50"/>
        <end position="74"/>
    </location>
</feature>
<feature type="transmembrane region" description="Helical" evidence="1">
    <location>
        <begin position="7"/>
        <end position="30"/>
    </location>
</feature>
<feature type="transmembrane region" description="Helical" evidence="1">
    <location>
        <begin position="81"/>
        <end position="98"/>
    </location>
</feature>
<proteinExistence type="predicted"/>
<keyword evidence="1" id="KW-0812">Transmembrane</keyword>
<evidence type="ECO:0000313" key="3">
    <source>
        <dbReference type="Proteomes" id="UP000515743"/>
    </source>
</evidence>
<dbReference type="KEGG" id="cik:H0194_08380"/>
<evidence type="ECO:0000313" key="2">
    <source>
        <dbReference type="EMBL" id="QNE90584.1"/>
    </source>
</evidence>
<evidence type="ECO:0000256" key="1">
    <source>
        <dbReference type="SAM" id="Phobius"/>
    </source>
</evidence>